<dbReference type="OrthoDB" id="442442at2759"/>
<evidence type="ECO:0000313" key="1">
    <source>
        <dbReference type="EMBL" id="CAE7210882.1"/>
    </source>
</evidence>
<reference evidence="1" key="1">
    <citation type="submission" date="2021-02" db="EMBL/GenBank/DDBJ databases">
        <authorList>
            <person name="Dougan E. K."/>
            <person name="Rhodes N."/>
            <person name="Thang M."/>
            <person name="Chan C."/>
        </authorList>
    </citation>
    <scope>NUCLEOTIDE SEQUENCE</scope>
</reference>
<dbReference type="AlphaFoldDB" id="A0A812JPS3"/>
<dbReference type="Proteomes" id="UP000601435">
    <property type="component" value="Unassembled WGS sequence"/>
</dbReference>
<name>A0A812JPS3_9DINO</name>
<evidence type="ECO:0000313" key="2">
    <source>
        <dbReference type="Proteomes" id="UP000601435"/>
    </source>
</evidence>
<keyword evidence="2" id="KW-1185">Reference proteome</keyword>
<dbReference type="EMBL" id="CAJNJA010006475">
    <property type="protein sequence ID" value="CAE7210882.1"/>
    <property type="molecule type" value="Genomic_DNA"/>
</dbReference>
<proteinExistence type="predicted"/>
<sequence>MGALDSRGYWIVLDGLCRVLLVPVTSVAPWSTFLTLRRGEAGKDLRLQATLLQGDAVAAQAFFEAAGRMLIIRLELRRNRAVEAFHLL</sequence>
<gene>
    <name evidence="1" type="ORF">SNEC2469_LOCUS2127</name>
</gene>
<protein>
    <submittedName>
        <fullName evidence="1">Uncharacterized protein</fullName>
    </submittedName>
</protein>
<comment type="caution">
    <text evidence="1">The sequence shown here is derived from an EMBL/GenBank/DDBJ whole genome shotgun (WGS) entry which is preliminary data.</text>
</comment>
<organism evidence="1 2">
    <name type="scientific">Symbiodinium necroappetens</name>
    <dbReference type="NCBI Taxonomy" id="1628268"/>
    <lineage>
        <taxon>Eukaryota</taxon>
        <taxon>Sar</taxon>
        <taxon>Alveolata</taxon>
        <taxon>Dinophyceae</taxon>
        <taxon>Suessiales</taxon>
        <taxon>Symbiodiniaceae</taxon>
        <taxon>Symbiodinium</taxon>
    </lineage>
</organism>
<accession>A0A812JPS3</accession>